<name>A0A9P0PHN9_ACAOB</name>
<comment type="caution">
    <text evidence="2">The sequence shown here is derived from an EMBL/GenBank/DDBJ whole genome shotgun (WGS) entry which is preliminary data.</text>
</comment>
<dbReference type="EMBL" id="CAKOFQ010006951">
    <property type="protein sequence ID" value="CAH1984123.1"/>
    <property type="molecule type" value="Genomic_DNA"/>
</dbReference>
<sequence>MIEFKLYSAISINDICKSISPGSSPEPTEVDQIYQVLKQATEISNSRPRVNVELAPGDRTLVGSPQGAPVTQARKPGATNLAVVNPAPCSTTSALPASYQGGSRMSSASSDLSMRRRLFAGMKSLTGFGSRSRQRSPGHRSISLPESTLTKLCYICVFTMWCTVVA</sequence>
<reference evidence="2" key="1">
    <citation type="submission" date="2022-03" db="EMBL/GenBank/DDBJ databases">
        <authorList>
            <person name="Sayadi A."/>
        </authorList>
    </citation>
    <scope>NUCLEOTIDE SEQUENCE</scope>
</reference>
<evidence type="ECO:0000313" key="3">
    <source>
        <dbReference type="Proteomes" id="UP001152888"/>
    </source>
</evidence>
<dbReference type="AlphaFoldDB" id="A0A9P0PHN9"/>
<feature type="region of interest" description="Disordered" evidence="1">
    <location>
        <begin position="57"/>
        <end position="76"/>
    </location>
</feature>
<keyword evidence="3" id="KW-1185">Reference proteome</keyword>
<evidence type="ECO:0000313" key="2">
    <source>
        <dbReference type="EMBL" id="CAH1984123.1"/>
    </source>
</evidence>
<dbReference type="OrthoDB" id="6779054at2759"/>
<organism evidence="2 3">
    <name type="scientific">Acanthoscelides obtectus</name>
    <name type="common">Bean weevil</name>
    <name type="synonym">Bruchus obtectus</name>
    <dbReference type="NCBI Taxonomy" id="200917"/>
    <lineage>
        <taxon>Eukaryota</taxon>
        <taxon>Metazoa</taxon>
        <taxon>Ecdysozoa</taxon>
        <taxon>Arthropoda</taxon>
        <taxon>Hexapoda</taxon>
        <taxon>Insecta</taxon>
        <taxon>Pterygota</taxon>
        <taxon>Neoptera</taxon>
        <taxon>Endopterygota</taxon>
        <taxon>Coleoptera</taxon>
        <taxon>Polyphaga</taxon>
        <taxon>Cucujiformia</taxon>
        <taxon>Chrysomeloidea</taxon>
        <taxon>Chrysomelidae</taxon>
        <taxon>Bruchinae</taxon>
        <taxon>Bruchini</taxon>
        <taxon>Acanthoscelides</taxon>
    </lineage>
</organism>
<dbReference type="Proteomes" id="UP001152888">
    <property type="component" value="Unassembled WGS sequence"/>
</dbReference>
<gene>
    <name evidence="2" type="ORF">ACAOBT_LOCUS15920</name>
</gene>
<proteinExistence type="predicted"/>
<evidence type="ECO:0000256" key="1">
    <source>
        <dbReference type="SAM" id="MobiDB-lite"/>
    </source>
</evidence>
<accession>A0A9P0PHN9</accession>
<protein>
    <submittedName>
        <fullName evidence="2">Uncharacterized protein</fullName>
    </submittedName>
</protein>